<proteinExistence type="predicted"/>
<dbReference type="AlphaFoldDB" id="A0A9P0ZGA6"/>
<protein>
    <submittedName>
        <fullName evidence="2">Uncharacterized protein</fullName>
    </submittedName>
</protein>
<evidence type="ECO:0000313" key="3">
    <source>
        <dbReference type="Proteomes" id="UP001152484"/>
    </source>
</evidence>
<gene>
    <name evidence="2" type="ORF">CEURO_LOCUS15511</name>
</gene>
<dbReference type="EMBL" id="CAMAPE010000038">
    <property type="protein sequence ID" value="CAH9101710.1"/>
    <property type="molecule type" value="Genomic_DNA"/>
</dbReference>
<accession>A0A9P0ZGA6</accession>
<comment type="caution">
    <text evidence="2">The sequence shown here is derived from an EMBL/GenBank/DDBJ whole genome shotgun (WGS) entry which is preliminary data.</text>
</comment>
<organism evidence="2 3">
    <name type="scientific">Cuscuta europaea</name>
    <name type="common">European dodder</name>
    <dbReference type="NCBI Taxonomy" id="41803"/>
    <lineage>
        <taxon>Eukaryota</taxon>
        <taxon>Viridiplantae</taxon>
        <taxon>Streptophyta</taxon>
        <taxon>Embryophyta</taxon>
        <taxon>Tracheophyta</taxon>
        <taxon>Spermatophyta</taxon>
        <taxon>Magnoliopsida</taxon>
        <taxon>eudicotyledons</taxon>
        <taxon>Gunneridae</taxon>
        <taxon>Pentapetalae</taxon>
        <taxon>asterids</taxon>
        <taxon>lamiids</taxon>
        <taxon>Solanales</taxon>
        <taxon>Convolvulaceae</taxon>
        <taxon>Cuscuteae</taxon>
        <taxon>Cuscuta</taxon>
        <taxon>Cuscuta subgen. Cuscuta</taxon>
    </lineage>
</organism>
<keyword evidence="3" id="KW-1185">Reference proteome</keyword>
<sequence length="107" mass="12029">MLSTAQNSKVFESPLTSKTPNSLHSLKWADAYPKLFSNHGASRLKRGAHEFACRSLFYCGNHFISAIEAPNLLDARGNTEKKFEDSEERDQKCNDCKSCSCSFLLHI</sequence>
<name>A0A9P0ZGA6_CUSEU</name>
<reference evidence="2" key="1">
    <citation type="submission" date="2022-07" db="EMBL/GenBank/DDBJ databases">
        <authorList>
            <person name="Macas J."/>
            <person name="Novak P."/>
            <person name="Neumann P."/>
        </authorList>
    </citation>
    <scope>NUCLEOTIDE SEQUENCE</scope>
</reference>
<dbReference type="Proteomes" id="UP001152484">
    <property type="component" value="Unassembled WGS sequence"/>
</dbReference>
<evidence type="ECO:0000313" key="2">
    <source>
        <dbReference type="EMBL" id="CAH9101710.1"/>
    </source>
</evidence>
<evidence type="ECO:0000256" key="1">
    <source>
        <dbReference type="SAM" id="MobiDB-lite"/>
    </source>
</evidence>
<feature type="region of interest" description="Disordered" evidence="1">
    <location>
        <begin position="1"/>
        <end position="21"/>
    </location>
</feature>